<dbReference type="EMBL" id="CADCTC010000243">
    <property type="protein sequence ID" value="CAA9289652.1"/>
    <property type="molecule type" value="Genomic_DNA"/>
</dbReference>
<evidence type="ECO:0000256" key="1">
    <source>
        <dbReference type="ARBA" id="ARBA00004196"/>
    </source>
</evidence>
<organism evidence="5">
    <name type="scientific">uncultured Chloroflexota bacterium</name>
    <dbReference type="NCBI Taxonomy" id="166587"/>
    <lineage>
        <taxon>Bacteria</taxon>
        <taxon>Bacillati</taxon>
        <taxon>Chloroflexota</taxon>
        <taxon>environmental samples</taxon>
    </lineage>
</organism>
<dbReference type="PANTHER" id="PTHR43649">
    <property type="entry name" value="ARABINOSE-BINDING PROTEIN-RELATED"/>
    <property type="match status" value="1"/>
</dbReference>
<evidence type="ECO:0008006" key="6">
    <source>
        <dbReference type="Google" id="ProtNLM"/>
    </source>
</evidence>
<dbReference type="PROSITE" id="PS51318">
    <property type="entry name" value="TAT"/>
    <property type="match status" value="1"/>
</dbReference>
<dbReference type="InterPro" id="IPR006311">
    <property type="entry name" value="TAT_signal"/>
</dbReference>
<dbReference type="SUPFAM" id="SSF53850">
    <property type="entry name" value="Periplasmic binding protein-like II"/>
    <property type="match status" value="1"/>
</dbReference>
<keyword evidence="4" id="KW-0732">Signal</keyword>
<proteinExistence type="inferred from homology"/>
<gene>
    <name evidence="5" type="ORF">AVDCRST_MAG77-4591</name>
</gene>
<dbReference type="GO" id="GO:0030313">
    <property type="term" value="C:cell envelope"/>
    <property type="evidence" value="ECO:0007669"/>
    <property type="project" value="UniProtKB-SubCell"/>
</dbReference>
<dbReference type="Pfam" id="PF01547">
    <property type="entry name" value="SBP_bac_1"/>
    <property type="match status" value="1"/>
</dbReference>
<keyword evidence="3" id="KW-0813">Transport</keyword>
<evidence type="ECO:0000256" key="3">
    <source>
        <dbReference type="ARBA" id="ARBA00022448"/>
    </source>
</evidence>
<evidence type="ECO:0000313" key="5">
    <source>
        <dbReference type="EMBL" id="CAA9289652.1"/>
    </source>
</evidence>
<name>A0A6J4JWR2_9CHLR</name>
<evidence type="ECO:0000256" key="4">
    <source>
        <dbReference type="ARBA" id="ARBA00022729"/>
    </source>
</evidence>
<dbReference type="AlphaFoldDB" id="A0A6J4JWR2"/>
<sequence length="452" mass="49398">MAISAEGRQRQPFSQAGTRRGVLAGTGAGGVAALLAACGQAGTDGAGAAKTQAPATIQWWDQEPPAFKQFAEQWLPQFNAKNPNIRVEFSPRPPQWSEKLTAAMIGGTPPDVVAVFGDWFRTYQQQKQVIGLDKYLKASKFDATDFVQGQWKGMQWGGQQVAIPQYINPNVVFYSREHFGRAGVPFPKDDWTWEQLMDAARRTLRGTPPKPDVWGFTSGFANIAKYTCTVIWAQGGDFNDPKDPNVFTFNKAENARAFQYAHDLLWKQQFSAKTNADLGGVDARNAMFATGSVAISLDAGLAIQSWRDRGTTDWDIAPLPKGPGGRGERIAMDGYVITAGSKFPDQSWTFVQAVSDKEPNKLRAELALIMPARKSQLEAWNKVAPGKNLKAAFPSDAARPDPLGLWPKSTDVNQAITPIFQRYYDKNEIGVTDALKQAQDAVIGVLGPSAGK</sequence>
<comment type="similarity">
    <text evidence="2">Belongs to the bacterial solute-binding protein 1 family.</text>
</comment>
<dbReference type="InterPro" id="IPR050490">
    <property type="entry name" value="Bact_solute-bd_prot1"/>
</dbReference>
<dbReference type="InterPro" id="IPR006059">
    <property type="entry name" value="SBP"/>
</dbReference>
<dbReference type="PANTHER" id="PTHR43649:SF31">
    <property type="entry name" value="SN-GLYCEROL-3-PHOSPHATE-BINDING PERIPLASMIC PROTEIN UGPB"/>
    <property type="match status" value="1"/>
</dbReference>
<dbReference type="Gene3D" id="3.40.190.10">
    <property type="entry name" value="Periplasmic binding protein-like II"/>
    <property type="match status" value="1"/>
</dbReference>
<protein>
    <recommendedName>
        <fullName evidence="6">ABC transporter, substrate-binding protein (Cluster 1, maltose/g3p/polyamine/iron)</fullName>
    </recommendedName>
</protein>
<reference evidence="5" key="1">
    <citation type="submission" date="2020-02" db="EMBL/GenBank/DDBJ databases">
        <authorList>
            <person name="Meier V. D."/>
        </authorList>
    </citation>
    <scope>NUCLEOTIDE SEQUENCE</scope>
    <source>
        <strain evidence="5">AVDCRST_MAG77</strain>
    </source>
</reference>
<comment type="subcellular location">
    <subcellularLocation>
        <location evidence="1">Cell envelope</location>
    </subcellularLocation>
</comment>
<evidence type="ECO:0000256" key="2">
    <source>
        <dbReference type="ARBA" id="ARBA00008520"/>
    </source>
</evidence>
<accession>A0A6J4JWR2</accession>
<dbReference type="CDD" id="cd13585">
    <property type="entry name" value="PBP2_TMBP_like"/>
    <property type="match status" value="1"/>
</dbReference>